<feature type="region of interest" description="Disordered" evidence="1">
    <location>
        <begin position="245"/>
        <end position="272"/>
    </location>
</feature>
<evidence type="ECO:0008006" key="4">
    <source>
        <dbReference type="Google" id="ProtNLM"/>
    </source>
</evidence>
<organism evidence="2 3">
    <name type="scientific">Dendrobium nobile</name>
    <name type="common">Orchid</name>
    <dbReference type="NCBI Taxonomy" id="94219"/>
    <lineage>
        <taxon>Eukaryota</taxon>
        <taxon>Viridiplantae</taxon>
        <taxon>Streptophyta</taxon>
        <taxon>Embryophyta</taxon>
        <taxon>Tracheophyta</taxon>
        <taxon>Spermatophyta</taxon>
        <taxon>Magnoliopsida</taxon>
        <taxon>Liliopsida</taxon>
        <taxon>Asparagales</taxon>
        <taxon>Orchidaceae</taxon>
        <taxon>Epidendroideae</taxon>
        <taxon>Malaxideae</taxon>
        <taxon>Dendrobiinae</taxon>
        <taxon>Dendrobium</taxon>
    </lineage>
</organism>
<evidence type="ECO:0000256" key="1">
    <source>
        <dbReference type="SAM" id="MobiDB-lite"/>
    </source>
</evidence>
<feature type="compositionally biased region" description="Low complexity" evidence="1">
    <location>
        <begin position="1"/>
        <end position="19"/>
    </location>
</feature>
<accession>A0A8T3AAT2</accession>
<dbReference type="AlphaFoldDB" id="A0A8T3AAT2"/>
<protein>
    <recommendedName>
        <fullName evidence="4">Retrovirus-related Pol polyprotein from transposon TNT 1-94</fullName>
    </recommendedName>
</protein>
<gene>
    <name evidence="2" type="ORF">KFK09_027178</name>
</gene>
<keyword evidence="3" id="KW-1185">Reference proteome</keyword>
<evidence type="ECO:0000313" key="2">
    <source>
        <dbReference type="EMBL" id="KAI0492902.1"/>
    </source>
</evidence>
<dbReference type="PANTHER" id="PTHR47481:SF22">
    <property type="entry name" value="RETROTRANSPOSON GAG DOMAIN-CONTAINING PROTEIN"/>
    <property type="match status" value="1"/>
</dbReference>
<dbReference type="EMBL" id="JAGYWB010000018">
    <property type="protein sequence ID" value="KAI0492902.1"/>
    <property type="molecule type" value="Genomic_DNA"/>
</dbReference>
<dbReference type="Proteomes" id="UP000829196">
    <property type="component" value="Unassembled WGS sequence"/>
</dbReference>
<dbReference type="Pfam" id="PF14223">
    <property type="entry name" value="Retrotran_gag_2"/>
    <property type="match status" value="1"/>
</dbReference>
<comment type="caution">
    <text evidence="2">The sequence shown here is derived from an EMBL/GenBank/DDBJ whole genome shotgun (WGS) entry which is preliminary data.</text>
</comment>
<feature type="region of interest" description="Disordered" evidence="1">
    <location>
        <begin position="1"/>
        <end position="22"/>
    </location>
</feature>
<dbReference type="PANTHER" id="PTHR47481">
    <property type="match status" value="1"/>
</dbReference>
<evidence type="ECO:0000313" key="3">
    <source>
        <dbReference type="Proteomes" id="UP000829196"/>
    </source>
</evidence>
<sequence length="339" mass="37872">MAEASSTTSNSATTQGTASQPQSISPSLKFIISHLKTLVPNQLTSNNYPIWRHQILKLLRANGFEQFLESPIQSLSVSHIQQTGEYTQPTPISDQIDIAQNLAAAICSTVSPSILPYILHLDSLHEIWQVLETRFHSSNRSKVIQLKNELHDIAMGSLSMAQYLTDIKKLVDQIASTGSTVDNEDIILHILNGLPSSYQSFKTSIRTMLHPISLDTLYALLISEEIHVQNDASKLQVTVDSQTALYTRRDRGRHGRGRQDHNTTQPNRSTATSPLTCQICNRRGHTADVCWHRLNTNYVPVKTVFPPRIIRDKADRPGMKRIVPGRSIHIVKKSVCSSI</sequence>
<dbReference type="OrthoDB" id="786475at2759"/>
<reference evidence="2" key="1">
    <citation type="journal article" date="2022" name="Front. Genet.">
        <title>Chromosome-Scale Assembly of the Dendrobium nobile Genome Provides Insights Into the Molecular Mechanism of the Biosynthesis of the Medicinal Active Ingredient of Dendrobium.</title>
        <authorList>
            <person name="Xu Q."/>
            <person name="Niu S.-C."/>
            <person name="Li K.-L."/>
            <person name="Zheng P.-J."/>
            <person name="Zhang X.-J."/>
            <person name="Jia Y."/>
            <person name="Liu Y."/>
            <person name="Niu Y.-X."/>
            <person name="Yu L.-H."/>
            <person name="Chen D.-F."/>
            <person name="Zhang G.-Q."/>
        </authorList>
    </citation>
    <scope>NUCLEOTIDE SEQUENCE</scope>
    <source>
        <tissue evidence="2">Leaf</tissue>
    </source>
</reference>
<feature type="compositionally biased region" description="Polar residues" evidence="1">
    <location>
        <begin position="262"/>
        <end position="272"/>
    </location>
</feature>
<dbReference type="SMR" id="A0A8T3AAT2"/>
<proteinExistence type="predicted"/>
<name>A0A8T3AAT2_DENNO</name>